<dbReference type="Pfam" id="PF03530">
    <property type="entry name" value="SK_channel"/>
    <property type="match status" value="1"/>
</dbReference>
<dbReference type="EMBL" id="NCKU01002976">
    <property type="protein sequence ID" value="RWS08427.1"/>
    <property type="molecule type" value="Genomic_DNA"/>
</dbReference>
<keyword evidence="1" id="KW-0812">Transmembrane</keyword>
<feature type="non-terminal residue" evidence="3">
    <location>
        <position position="33"/>
    </location>
</feature>
<keyword evidence="4" id="KW-1185">Reference proteome</keyword>
<proteinExistence type="predicted"/>
<keyword evidence="3" id="KW-0407">Ion channel</keyword>
<keyword evidence="3" id="KW-0406">Ion transport</keyword>
<evidence type="ECO:0000313" key="3">
    <source>
        <dbReference type="EMBL" id="RWS08429.1"/>
    </source>
</evidence>
<sequence length="33" mass="3565">MASVYSTAIKTLITVSTLMLLGLIIAYHALEVQ</sequence>
<dbReference type="STRING" id="1965070.A0A3S3NSN4"/>
<keyword evidence="3" id="KW-0813">Transport</keyword>
<gene>
    <name evidence="2" type="ORF">B4U79_09484</name>
    <name evidence="3" type="ORF">B4U79_10240</name>
</gene>
<dbReference type="EMBL" id="NCKU01002975">
    <property type="protein sequence ID" value="RWS08429.1"/>
    <property type="molecule type" value="Genomic_DNA"/>
</dbReference>
<dbReference type="GO" id="GO:0016020">
    <property type="term" value="C:membrane"/>
    <property type="evidence" value="ECO:0007669"/>
    <property type="project" value="InterPro"/>
</dbReference>
<dbReference type="GO" id="GO:0016286">
    <property type="term" value="F:small conductance calcium-activated potassium channel activity"/>
    <property type="evidence" value="ECO:0007669"/>
    <property type="project" value="InterPro"/>
</dbReference>
<evidence type="ECO:0000313" key="2">
    <source>
        <dbReference type="EMBL" id="RWS08427.1"/>
    </source>
</evidence>
<dbReference type="Proteomes" id="UP000285301">
    <property type="component" value="Unassembled WGS sequence"/>
</dbReference>
<evidence type="ECO:0000313" key="4">
    <source>
        <dbReference type="Proteomes" id="UP000285301"/>
    </source>
</evidence>
<feature type="transmembrane region" description="Helical" evidence="1">
    <location>
        <begin position="12"/>
        <end position="30"/>
    </location>
</feature>
<organism evidence="3 4">
    <name type="scientific">Dinothrombium tinctorium</name>
    <dbReference type="NCBI Taxonomy" id="1965070"/>
    <lineage>
        <taxon>Eukaryota</taxon>
        <taxon>Metazoa</taxon>
        <taxon>Ecdysozoa</taxon>
        <taxon>Arthropoda</taxon>
        <taxon>Chelicerata</taxon>
        <taxon>Arachnida</taxon>
        <taxon>Acari</taxon>
        <taxon>Acariformes</taxon>
        <taxon>Trombidiformes</taxon>
        <taxon>Prostigmata</taxon>
        <taxon>Anystina</taxon>
        <taxon>Parasitengona</taxon>
        <taxon>Trombidioidea</taxon>
        <taxon>Trombidiidae</taxon>
        <taxon>Dinothrombium</taxon>
    </lineage>
</organism>
<reference evidence="3" key="2">
    <citation type="submission" date="2018-11" db="EMBL/GenBank/DDBJ databases">
        <title>Trombidioid mite genomics.</title>
        <authorList>
            <person name="Dong X."/>
        </authorList>
    </citation>
    <scope>NUCLEOTIDE SEQUENCE</scope>
    <source>
        <strain evidence="3">UoL-WK</strain>
    </source>
</reference>
<protein>
    <submittedName>
        <fullName evidence="3">Small conductance calcium-activated potassium channel protein-like protein</fullName>
    </submittedName>
</protein>
<dbReference type="AlphaFoldDB" id="A0A3S3NSN4"/>
<keyword evidence="1" id="KW-0472">Membrane</keyword>
<comment type="caution">
    <text evidence="3">The sequence shown here is derived from an EMBL/GenBank/DDBJ whole genome shotgun (WGS) entry which is preliminary data.</text>
</comment>
<reference evidence="3 4" key="1">
    <citation type="journal article" date="2018" name="Gigascience">
        <title>Genomes of trombidid mites reveal novel predicted allergens and laterally-transferred genes associated with secondary metabolism.</title>
        <authorList>
            <person name="Dong X."/>
            <person name="Chaisiri K."/>
            <person name="Xia D."/>
            <person name="Armstrong S.D."/>
            <person name="Fang Y."/>
            <person name="Donnelly M.J."/>
            <person name="Kadowaki T."/>
            <person name="McGarry J.W."/>
            <person name="Darby A.C."/>
            <person name="Makepeace B.L."/>
        </authorList>
    </citation>
    <scope>NUCLEOTIDE SEQUENCE [LARGE SCALE GENOMIC DNA]</scope>
    <source>
        <strain evidence="3">UoL-WK</strain>
    </source>
</reference>
<name>A0A3S3NSN4_9ACAR</name>
<dbReference type="OrthoDB" id="73653at2759"/>
<dbReference type="InterPro" id="IPR015449">
    <property type="entry name" value="K_chnl_Ca-activ_SK"/>
</dbReference>
<accession>A0A3S3NSN4</accession>
<keyword evidence="1" id="KW-1133">Transmembrane helix</keyword>
<evidence type="ECO:0000256" key="1">
    <source>
        <dbReference type="SAM" id="Phobius"/>
    </source>
</evidence>